<dbReference type="PROSITE" id="PS51471">
    <property type="entry name" value="FE2OG_OXY"/>
    <property type="match status" value="1"/>
</dbReference>
<evidence type="ECO:0000259" key="6">
    <source>
        <dbReference type="PROSITE" id="PS51471"/>
    </source>
</evidence>
<dbReference type="InterPro" id="IPR027443">
    <property type="entry name" value="IPNS-like_sf"/>
</dbReference>
<dbReference type="InterPro" id="IPR005123">
    <property type="entry name" value="Oxoglu/Fe-dep_dioxygenase_dom"/>
</dbReference>
<dbReference type="InterPro" id="IPR044861">
    <property type="entry name" value="IPNS-like_FE2OG_OXY"/>
</dbReference>
<evidence type="ECO:0000256" key="3">
    <source>
        <dbReference type="ARBA" id="ARBA00022896"/>
    </source>
</evidence>
<reference evidence="7" key="2">
    <citation type="submission" date="2021-01" db="UniProtKB">
        <authorList>
            <consortium name="EnsemblPlants"/>
        </authorList>
    </citation>
    <scope>IDENTIFICATION</scope>
</reference>
<reference evidence="7 8" key="1">
    <citation type="journal article" date="2016" name="G3 (Bethesda)">
        <title>First Draft Assembly and Annotation of the Genome of a California Endemic Oak Quercus lobata Nee (Fagaceae).</title>
        <authorList>
            <person name="Sork V.L."/>
            <person name="Fitz-Gibbon S.T."/>
            <person name="Puiu D."/>
            <person name="Crepeau M."/>
            <person name="Gugger P.F."/>
            <person name="Sherman R."/>
            <person name="Stevens K."/>
            <person name="Langley C.H."/>
            <person name="Pellegrini M."/>
            <person name="Salzberg S.L."/>
        </authorList>
    </citation>
    <scope>NUCLEOTIDE SEQUENCE [LARGE SCALE GENOMIC DNA]</scope>
    <source>
        <strain evidence="7 8">cv. SW786</strain>
    </source>
</reference>
<dbReference type="InParanoid" id="A0A7N2L933"/>
<dbReference type="Pfam" id="PF03171">
    <property type="entry name" value="2OG-FeII_Oxy"/>
    <property type="match status" value="1"/>
</dbReference>
<dbReference type="Pfam" id="PF14226">
    <property type="entry name" value="DIOX_N"/>
    <property type="match status" value="1"/>
</dbReference>
<dbReference type="InterPro" id="IPR026992">
    <property type="entry name" value="DIOX_N"/>
</dbReference>
<dbReference type="GO" id="GO:0016491">
    <property type="term" value="F:oxidoreductase activity"/>
    <property type="evidence" value="ECO:0007669"/>
    <property type="project" value="UniProtKB-KW"/>
</dbReference>
<evidence type="ECO:0000313" key="8">
    <source>
        <dbReference type="Proteomes" id="UP000594261"/>
    </source>
</evidence>
<dbReference type="RefSeq" id="XP_030960141.1">
    <property type="nucleotide sequence ID" value="XM_031104281.1"/>
</dbReference>
<dbReference type="SUPFAM" id="SSF51197">
    <property type="entry name" value="Clavaminate synthase-like"/>
    <property type="match status" value="1"/>
</dbReference>
<keyword evidence="5" id="KW-0560">Oxidoreductase</keyword>
<dbReference type="GeneID" id="115981868"/>
<dbReference type="OrthoDB" id="288590at2759"/>
<keyword evidence="4 5" id="KW-0408">Iron</keyword>
<evidence type="ECO:0000256" key="2">
    <source>
        <dbReference type="ARBA" id="ARBA00022723"/>
    </source>
</evidence>
<dbReference type="InterPro" id="IPR050295">
    <property type="entry name" value="Plant_2OG-oxidoreductases"/>
</dbReference>
<keyword evidence="2 5" id="KW-0479">Metal-binding</keyword>
<dbReference type="Gramene" id="QL03p057977:mrna">
    <property type="protein sequence ID" value="QL03p057977:mrna"/>
    <property type="gene ID" value="QL03p057977"/>
</dbReference>
<name>A0A7N2L933_QUELO</name>
<keyword evidence="8" id="KW-1185">Reference proteome</keyword>
<dbReference type="KEGG" id="qlo:115981868"/>
<proteinExistence type="inferred from homology"/>
<gene>
    <name evidence="7" type="primary">LOC115981868</name>
</gene>
<protein>
    <recommendedName>
        <fullName evidence="6">Fe2OG dioxygenase domain-containing protein</fullName>
    </recommendedName>
</protein>
<dbReference type="Gene3D" id="2.60.120.330">
    <property type="entry name" value="B-lactam Antibiotic, Isopenicillin N Synthase, Chain"/>
    <property type="match status" value="1"/>
</dbReference>
<feature type="domain" description="Fe2OG dioxygenase" evidence="6">
    <location>
        <begin position="186"/>
        <end position="286"/>
    </location>
</feature>
<dbReference type="EnsemblPlants" id="QL03p057977:mrna">
    <property type="protein sequence ID" value="QL03p057977:mrna"/>
    <property type="gene ID" value="QL03p057977"/>
</dbReference>
<dbReference type="AlphaFoldDB" id="A0A7N2L933"/>
<dbReference type="GO" id="GO:0031418">
    <property type="term" value="F:L-ascorbic acid binding"/>
    <property type="evidence" value="ECO:0007669"/>
    <property type="project" value="UniProtKB-KW"/>
</dbReference>
<organism evidence="7 8">
    <name type="scientific">Quercus lobata</name>
    <name type="common">Valley oak</name>
    <dbReference type="NCBI Taxonomy" id="97700"/>
    <lineage>
        <taxon>Eukaryota</taxon>
        <taxon>Viridiplantae</taxon>
        <taxon>Streptophyta</taxon>
        <taxon>Embryophyta</taxon>
        <taxon>Tracheophyta</taxon>
        <taxon>Spermatophyta</taxon>
        <taxon>Magnoliopsida</taxon>
        <taxon>eudicotyledons</taxon>
        <taxon>Gunneridae</taxon>
        <taxon>Pentapetalae</taxon>
        <taxon>rosids</taxon>
        <taxon>fabids</taxon>
        <taxon>Fagales</taxon>
        <taxon>Fagaceae</taxon>
        <taxon>Quercus</taxon>
    </lineage>
</organism>
<keyword evidence="3" id="KW-0847">Vitamin C</keyword>
<dbReference type="PANTHER" id="PTHR47991">
    <property type="entry name" value="OXOGLUTARATE/IRON-DEPENDENT DIOXYGENASE"/>
    <property type="match status" value="1"/>
</dbReference>
<evidence type="ECO:0000313" key="7">
    <source>
        <dbReference type="EnsemblPlants" id="QL03p057977:mrna"/>
    </source>
</evidence>
<dbReference type="OMA" id="QKISRAC"/>
<dbReference type="EMBL" id="LRBV02000003">
    <property type="status" value="NOT_ANNOTATED_CDS"/>
    <property type="molecule type" value="Genomic_DNA"/>
</dbReference>
<evidence type="ECO:0000256" key="5">
    <source>
        <dbReference type="RuleBase" id="RU003682"/>
    </source>
</evidence>
<comment type="similarity">
    <text evidence="1 5">Belongs to the iron/ascorbate-dependent oxidoreductase family.</text>
</comment>
<evidence type="ECO:0000256" key="1">
    <source>
        <dbReference type="ARBA" id="ARBA00008056"/>
    </source>
</evidence>
<dbReference type="Proteomes" id="UP000594261">
    <property type="component" value="Chromosome 3"/>
</dbReference>
<dbReference type="GO" id="GO:0046872">
    <property type="term" value="F:metal ion binding"/>
    <property type="evidence" value="ECO:0007669"/>
    <property type="project" value="UniProtKB-KW"/>
</dbReference>
<evidence type="ECO:0000256" key="4">
    <source>
        <dbReference type="ARBA" id="ARBA00023004"/>
    </source>
</evidence>
<accession>A0A7N2L933</accession>
<sequence length="337" mass="38376">MANSIKPISLTPNFIVPEDKRPQLAHISPLASIPIIDLNDHVTSSLLQKISQACEEYGFFQVINHGVPEELCEKVMTAVTQFFELPPEERAEFFTEDLTKQVRLFNYYLKSEGQEKVTMWSELFSHPWHPVDDFTHLLPQNPPLYRVAFAEYAKEIGGFMNRLLSLISQGLGLDKDCLRKRMGDNPRLRAQANFYPLCPDPELTLGLAVHTDLNALTVLQQSAGVTGLQVIKDGKWVAVDPIPNAFVINLGDQIQVLSNGRFKSVHHRAVTNKTHPRISLAMFYGPNTEDVIGPIEDLIDDEHPPVYRSYRYAEFLEKFYSQEGTRRIVKELFELPK</sequence>